<proteinExistence type="predicted"/>
<feature type="transmembrane region" description="Helical" evidence="1">
    <location>
        <begin position="78"/>
        <end position="99"/>
    </location>
</feature>
<gene>
    <name evidence="2" type="ORF">C7B45_15795</name>
</gene>
<sequence>MQEYLTAWRLYAQFAGRATRREYWLFVLFNAVFAIVIAFLSQWLFGRPTLDYIYNLAVFLPSWAVSVRRLHDTNRSGWWLLLPLIPIVGAIILLIFLLLRGTDPNRFGPRAYTSY</sequence>
<name>A0A2T2WDD4_9FIRM</name>
<evidence type="ECO:0000313" key="3">
    <source>
        <dbReference type="Proteomes" id="UP000241848"/>
    </source>
</evidence>
<evidence type="ECO:0000313" key="2">
    <source>
        <dbReference type="EMBL" id="PSR20246.1"/>
    </source>
</evidence>
<dbReference type="AlphaFoldDB" id="A0A2T2WDD4"/>
<organism evidence="2 3">
    <name type="scientific">Sulfobacillus acidophilus</name>
    <dbReference type="NCBI Taxonomy" id="53633"/>
    <lineage>
        <taxon>Bacteria</taxon>
        <taxon>Bacillati</taxon>
        <taxon>Bacillota</taxon>
        <taxon>Clostridia</taxon>
        <taxon>Eubacteriales</taxon>
        <taxon>Clostridiales Family XVII. Incertae Sedis</taxon>
        <taxon>Sulfobacillus</taxon>
    </lineage>
</organism>
<keyword evidence="1" id="KW-1133">Transmembrane helix</keyword>
<dbReference type="PANTHER" id="PTHR34980:SF2">
    <property type="entry name" value="INNER MEMBRANE PROTEIN YHAH-RELATED"/>
    <property type="match status" value="1"/>
</dbReference>
<dbReference type="Pfam" id="PF05656">
    <property type="entry name" value="DUF805"/>
    <property type="match status" value="1"/>
</dbReference>
<feature type="transmembrane region" description="Helical" evidence="1">
    <location>
        <begin position="23"/>
        <end position="46"/>
    </location>
</feature>
<dbReference type="EMBL" id="PXYV01000074">
    <property type="protein sequence ID" value="PSR20246.1"/>
    <property type="molecule type" value="Genomic_DNA"/>
</dbReference>
<keyword evidence="1" id="KW-0812">Transmembrane</keyword>
<keyword evidence="1" id="KW-0472">Membrane</keyword>
<dbReference type="PANTHER" id="PTHR34980">
    <property type="entry name" value="INNER MEMBRANE PROTEIN-RELATED-RELATED"/>
    <property type="match status" value="1"/>
</dbReference>
<dbReference type="Proteomes" id="UP000241848">
    <property type="component" value="Unassembled WGS sequence"/>
</dbReference>
<evidence type="ECO:0000256" key="1">
    <source>
        <dbReference type="SAM" id="Phobius"/>
    </source>
</evidence>
<dbReference type="GO" id="GO:0005886">
    <property type="term" value="C:plasma membrane"/>
    <property type="evidence" value="ECO:0007669"/>
    <property type="project" value="TreeGrafter"/>
</dbReference>
<dbReference type="InterPro" id="IPR008523">
    <property type="entry name" value="DUF805"/>
</dbReference>
<protein>
    <submittedName>
        <fullName evidence="2">DUF805 domain-containing protein</fullName>
    </submittedName>
</protein>
<reference evidence="2 3" key="1">
    <citation type="journal article" date="2014" name="BMC Genomics">
        <title>Comparison of environmental and isolate Sulfobacillus genomes reveals diverse carbon, sulfur, nitrogen, and hydrogen metabolisms.</title>
        <authorList>
            <person name="Justice N.B."/>
            <person name="Norman A."/>
            <person name="Brown C.T."/>
            <person name="Singh A."/>
            <person name="Thomas B.C."/>
            <person name="Banfield J.F."/>
        </authorList>
    </citation>
    <scope>NUCLEOTIDE SEQUENCE [LARGE SCALE GENOMIC DNA]</scope>
    <source>
        <strain evidence="2">AMDSBA3</strain>
    </source>
</reference>
<accession>A0A2T2WDD4</accession>
<comment type="caution">
    <text evidence="2">The sequence shown here is derived from an EMBL/GenBank/DDBJ whole genome shotgun (WGS) entry which is preliminary data.</text>
</comment>